<proteinExistence type="predicted"/>
<dbReference type="InterPro" id="IPR011444">
    <property type="entry name" value="DUF1549"/>
</dbReference>
<reference evidence="4 5" key="1">
    <citation type="journal article" date="2010" name="J. Bacteriol.">
        <title>Genome sequence of Lentisphaera araneosa HTCC2155T, the type species of the order Lentisphaerales in the phylum Lentisphaerae.</title>
        <authorList>
            <person name="Thrash J.C."/>
            <person name="Cho J.C."/>
            <person name="Vergin K.L."/>
            <person name="Morris R.M."/>
            <person name="Giovannoni S.J."/>
        </authorList>
    </citation>
    <scope>NUCLEOTIDE SEQUENCE [LARGE SCALE GENOMIC DNA]</scope>
    <source>
        <strain evidence="4 5">HTCC2155</strain>
    </source>
</reference>
<dbReference type="AlphaFoldDB" id="A6DIX9"/>
<gene>
    <name evidence="4" type="ORF">LNTAR_10881</name>
</gene>
<feature type="domain" description="DUF1553" evidence="3">
    <location>
        <begin position="312"/>
        <end position="425"/>
    </location>
</feature>
<organism evidence="4 5">
    <name type="scientific">Lentisphaera araneosa HTCC2155</name>
    <dbReference type="NCBI Taxonomy" id="313628"/>
    <lineage>
        <taxon>Bacteria</taxon>
        <taxon>Pseudomonadati</taxon>
        <taxon>Lentisphaerota</taxon>
        <taxon>Lentisphaeria</taxon>
        <taxon>Lentisphaerales</taxon>
        <taxon>Lentisphaeraceae</taxon>
        <taxon>Lentisphaera</taxon>
    </lineage>
</organism>
<dbReference type="EMBL" id="ABCK01000005">
    <property type="protein sequence ID" value="EDM28415.1"/>
    <property type="molecule type" value="Genomic_DNA"/>
</dbReference>
<dbReference type="Pfam" id="PF07587">
    <property type="entry name" value="PSD1"/>
    <property type="match status" value="1"/>
</dbReference>
<dbReference type="STRING" id="313628.LNTAR_10881"/>
<keyword evidence="5" id="KW-1185">Reference proteome</keyword>
<dbReference type="PANTHER" id="PTHR35889">
    <property type="entry name" value="CYCLOINULO-OLIGOSACCHARIDE FRUCTANOTRANSFERASE-RELATED"/>
    <property type="match status" value="1"/>
</dbReference>
<evidence type="ECO:0008006" key="6">
    <source>
        <dbReference type="Google" id="ProtNLM"/>
    </source>
</evidence>
<name>A6DIX9_9BACT</name>
<dbReference type="Pfam" id="PF07583">
    <property type="entry name" value="PSCyt2"/>
    <property type="match status" value="1"/>
</dbReference>
<dbReference type="Proteomes" id="UP000004947">
    <property type="component" value="Unassembled WGS sequence"/>
</dbReference>
<evidence type="ECO:0000256" key="1">
    <source>
        <dbReference type="SAM" id="Coils"/>
    </source>
</evidence>
<evidence type="ECO:0000313" key="5">
    <source>
        <dbReference type="Proteomes" id="UP000004947"/>
    </source>
</evidence>
<keyword evidence="1" id="KW-0175">Coiled coil</keyword>
<dbReference type="InterPro" id="IPR022655">
    <property type="entry name" value="DUF1553"/>
</dbReference>
<evidence type="ECO:0000259" key="3">
    <source>
        <dbReference type="Pfam" id="PF07587"/>
    </source>
</evidence>
<sequence length="556" mass="65382">MKTFFTFLLLSTFLLSASQEKADRLLRRLYLDTQNRLPSVSEYYSGTELIKTGRYEKLVNDLLKSEEFRGNLATKIVDHYAPKRQDRDQHPLVYRGLEKHVKKEYVKVGGDFRKFIRDMLSADGISARNKMVLFYTGAEDSKMMAGRFTENVWGITLACSECHDHKYYPELKHENFWSMATFFEGMEKRYVKTEKELKALKKRVAKSYRNQEALGAELKDVLDWIAMEEKGQSIYDEISYEESRGQNLSMKFDMGEMSSDKALLAPQLYIFEKERRLTHLKLEYVVEEKKHTARPRLLFGPDRALHITRSARDYLADWMAYKKPLYFSRSTSNWVAHWLIGRGIVMPANDVYGANHDNGERLDTYAKIFEDNGFDLYALVKTVLMSDIYRMSSAEKSDEEGFIYFKSRKIRHLDGEQILNVLMTDAMKSFEKEESWQSLYKLEKDKEKYIDDMFPSSLSDSEAFYRGSLSQALFLASNKAALEFIDNKAKAWYALSQKKDFELFLNEFFVHYYTRLPNERERLFFENKLDLDASYVNSGVFEMTWTIINSPEFRVY</sequence>
<dbReference type="eggNOG" id="COG5492">
    <property type="taxonomic scope" value="Bacteria"/>
</dbReference>
<dbReference type="PANTHER" id="PTHR35889:SF3">
    <property type="entry name" value="F-BOX DOMAIN-CONTAINING PROTEIN"/>
    <property type="match status" value="1"/>
</dbReference>
<protein>
    <recommendedName>
        <fullName evidence="6">DUF1549 domain-containing protein</fullName>
    </recommendedName>
</protein>
<feature type="coiled-coil region" evidence="1">
    <location>
        <begin position="183"/>
        <end position="210"/>
    </location>
</feature>
<comment type="caution">
    <text evidence="4">The sequence shown here is derived from an EMBL/GenBank/DDBJ whole genome shotgun (WGS) entry which is preliminary data.</text>
</comment>
<evidence type="ECO:0000259" key="2">
    <source>
        <dbReference type="Pfam" id="PF07583"/>
    </source>
</evidence>
<feature type="domain" description="DUF1549" evidence="2">
    <location>
        <begin position="19"/>
        <end position="187"/>
    </location>
</feature>
<evidence type="ECO:0000313" key="4">
    <source>
        <dbReference type="EMBL" id="EDM28415.1"/>
    </source>
</evidence>
<dbReference type="RefSeq" id="WP_007277855.1">
    <property type="nucleotide sequence ID" value="NZ_ABCK01000005.1"/>
</dbReference>
<accession>A6DIX9</accession>